<dbReference type="Pfam" id="PF08240">
    <property type="entry name" value="ADH_N"/>
    <property type="match status" value="1"/>
</dbReference>
<evidence type="ECO:0000256" key="1">
    <source>
        <dbReference type="ARBA" id="ARBA00022723"/>
    </source>
</evidence>
<proteinExistence type="predicted"/>
<dbReference type="Gene3D" id="3.40.50.720">
    <property type="entry name" value="NAD(P)-binding Rossmann-like Domain"/>
    <property type="match status" value="1"/>
</dbReference>
<protein>
    <submittedName>
        <fullName evidence="5">Alcohol dehydrogenase catalytic domain-containing protein</fullName>
    </submittedName>
</protein>
<organism evidence="5 6">
    <name type="scientific">Candidatus Desulfatibia profunda</name>
    <dbReference type="NCBI Taxonomy" id="2841695"/>
    <lineage>
        <taxon>Bacteria</taxon>
        <taxon>Pseudomonadati</taxon>
        <taxon>Thermodesulfobacteriota</taxon>
        <taxon>Desulfobacteria</taxon>
        <taxon>Desulfobacterales</taxon>
        <taxon>Desulfobacterales incertae sedis</taxon>
        <taxon>Candidatus Desulfatibia</taxon>
    </lineage>
</organism>
<dbReference type="EMBL" id="JACNJH010000293">
    <property type="protein sequence ID" value="MBC8363362.1"/>
    <property type="molecule type" value="Genomic_DNA"/>
</dbReference>
<dbReference type="PANTHER" id="PTHR43401:SF2">
    <property type="entry name" value="L-THREONINE 3-DEHYDROGENASE"/>
    <property type="match status" value="1"/>
</dbReference>
<dbReference type="InterPro" id="IPR020843">
    <property type="entry name" value="ER"/>
</dbReference>
<dbReference type="Proteomes" id="UP000603434">
    <property type="component" value="Unassembled WGS sequence"/>
</dbReference>
<evidence type="ECO:0000259" key="4">
    <source>
        <dbReference type="SMART" id="SM00829"/>
    </source>
</evidence>
<name>A0A8J6NN90_9BACT</name>
<evidence type="ECO:0000313" key="5">
    <source>
        <dbReference type="EMBL" id="MBC8363362.1"/>
    </source>
</evidence>
<dbReference type="InterPro" id="IPR036291">
    <property type="entry name" value="NAD(P)-bd_dom_sf"/>
</dbReference>
<reference evidence="5 6" key="1">
    <citation type="submission" date="2020-08" db="EMBL/GenBank/DDBJ databases">
        <title>Bridging the membrane lipid divide: bacteria of the FCB group superphylum have the potential to synthesize archaeal ether lipids.</title>
        <authorList>
            <person name="Villanueva L."/>
            <person name="Von Meijenfeldt F.A.B."/>
            <person name="Westbye A.B."/>
            <person name="Yadav S."/>
            <person name="Hopmans E.C."/>
            <person name="Dutilh B.E."/>
            <person name="Sinninghe Damste J.S."/>
        </authorList>
    </citation>
    <scope>NUCLEOTIDE SEQUENCE [LARGE SCALE GENOMIC DNA]</scope>
    <source>
        <strain evidence="5">NIOZ-UU30</strain>
    </source>
</reference>
<dbReference type="GO" id="GO:0046872">
    <property type="term" value="F:metal ion binding"/>
    <property type="evidence" value="ECO:0007669"/>
    <property type="project" value="UniProtKB-KW"/>
</dbReference>
<keyword evidence="3" id="KW-0560">Oxidoreductase</keyword>
<dbReference type="PANTHER" id="PTHR43401">
    <property type="entry name" value="L-THREONINE 3-DEHYDROGENASE"/>
    <property type="match status" value="1"/>
</dbReference>
<dbReference type="InterPro" id="IPR013149">
    <property type="entry name" value="ADH-like_C"/>
</dbReference>
<accession>A0A8J6NN90</accession>
<dbReference type="Pfam" id="PF00107">
    <property type="entry name" value="ADH_zinc_N"/>
    <property type="match status" value="1"/>
</dbReference>
<keyword evidence="2" id="KW-0862">Zinc</keyword>
<sequence length="346" mass="36637">MKAAVLIEPGKLELQEITTPTCPPGGVIVNVMACGICSADSKMAVKGHRALRYPRILGHEIAGKVTESRTRRFAAGDRVQVAPGLRCGNCVQCRKGSDNQCEHREILGFTLDGGFAQYLAIPLEGPVIGSLNRLPENVGYAEATLGEPIACCMNAQEKIGVTAGDTVLIAGAGPLGLLHCFVARNRGAANIIISEIQANRIATAVNSWADQAVNPEKDDIVKTVMEATNHKGMDVIIFACSQIGLDETFIKLLAPGGRVSLFSGTSPPYSHIQLDSNVIHYHEIHISGSYGCTAQQNKAAIDLIASGNLPAGELITHRVGLDNIGEGLAKTQSNKVLKSILEVQDG</sequence>
<dbReference type="InterPro" id="IPR050129">
    <property type="entry name" value="Zn_alcohol_dh"/>
</dbReference>
<comment type="caution">
    <text evidence="5">The sequence shown here is derived from an EMBL/GenBank/DDBJ whole genome shotgun (WGS) entry which is preliminary data.</text>
</comment>
<keyword evidence="1" id="KW-0479">Metal-binding</keyword>
<feature type="domain" description="Enoyl reductase (ER)" evidence="4">
    <location>
        <begin position="10"/>
        <end position="341"/>
    </location>
</feature>
<dbReference type="InterPro" id="IPR011032">
    <property type="entry name" value="GroES-like_sf"/>
</dbReference>
<dbReference type="Gene3D" id="3.90.180.10">
    <property type="entry name" value="Medium-chain alcohol dehydrogenases, catalytic domain"/>
    <property type="match status" value="1"/>
</dbReference>
<gene>
    <name evidence="5" type="ORF">H8E23_18440</name>
</gene>
<dbReference type="SMART" id="SM00829">
    <property type="entry name" value="PKS_ER"/>
    <property type="match status" value="1"/>
</dbReference>
<evidence type="ECO:0000256" key="3">
    <source>
        <dbReference type="ARBA" id="ARBA00023002"/>
    </source>
</evidence>
<evidence type="ECO:0000256" key="2">
    <source>
        <dbReference type="ARBA" id="ARBA00022833"/>
    </source>
</evidence>
<dbReference type="AlphaFoldDB" id="A0A8J6NN90"/>
<dbReference type="SUPFAM" id="SSF50129">
    <property type="entry name" value="GroES-like"/>
    <property type="match status" value="1"/>
</dbReference>
<evidence type="ECO:0000313" key="6">
    <source>
        <dbReference type="Proteomes" id="UP000603434"/>
    </source>
</evidence>
<dbReference type="GO" id="GO:0016491">
    <property type="term" value="F:oxidoreductase activity"/>
    <property type="evidence" value="ECO:0007669"/>
    <property type="project" value="UniProtKB-KW"/>
</dbReference>
<dbReference type="SUPFAM" id="SSF51735">
    <property type="entry name" value="NAD(P)-binding Rossmann-fold domains"/>
    <property type="match status" value="1"/>
</dbReference>
<dbReference type="InterPro" id="IPR013154">
    <property type="entry name" value="ADH-like_N"/>
</dbReference>